<accession>A0A1W1ZSP3</accession>
<dbReference type="SUPFAM" id="SSF141259">
    <property type="entry name" value="CarD-like"/>
    <property type="match status" value="1"/>
</dbReference>
<keyword evidence="3" id="KW-1185">Reference proteome</keyword>
<dbReference type="EMBL" id="FWXI01000004">
    <property type="protein sequence ID" value="SMC51394.1"/>
    <property type="molecule type" value="Genomic_DNA"/>
</dbReference>
<evidence type="ECO:0000259" key="1">
    <source>
        <dbReference type="SMART" id="SM01058"/>
    </source>
</evidence>
<name>A0A1W1ZSP3_9FIRM</name>
<dbReference type="PANTHER" id="PTHR38447">
    <property type="entry name" value="TRANSCRIPTION FACTOR YDEB-RELATED"/>
    <property type="match status" value="1"/>
</dbReference>
<dbReference type="PANTHER" id="PTHR38447:SF1">
    <property type="entry name" value="RNA POLYMERASE-BINDING TRANSCRIPTION FACTOR CARD"/>
    <property type="match status" value="1"/>
</dbReference>
<dbReference type="Proteomes" id="UP000192738">
    <property type="component" value="Unassembled WGS sequence"/>
</dbReference>
<evidence type="ECO:0000313" key="3">
    <source>
        <dbReference type="Proteomes" id="UP000192738"/>
    </source>
</evidence>
<dbReference type="STRING" id="112901.SAMN04488500_104165"/>
<dbReference type="InterPro" id="IPR003711">
    <property type="entry name" value="CarD-like/TRCF_RID"/>
</dbReference>
<dbReference type="InterPro" id="IPR052531">
    <property type="entry name" value="CarD-like_regulator"/>
</dbReference>
<protein>
    <submittedName>
        <fullName evidence="2">Transcriptional regulator, CarD family</fullName>
    </submittedName>
</protein>
<dbReference type="RefSeq" id="WP_084574820.1">
    <property type="nucleotide sequence ID" value="NZ_CP155572.1"/>
</dbReference>
<dbReference type="Pfam" id="PF02559">
    <property type="entry name" value="CarD_TRCF_RID"/>
    <property type="match status" value="1"/>
</dbReference>
<evidence type="ECO:0000313" key="2">
    <source>
        <dbReference type="EMBL" id="SMC51394.1"/>
    </source>
</evidence>
<gene>
    <name evidence="2" type="ORF">SAMN04488500_104165</name>
</gene>
<dbReference type="Gene3D" id="2.40.10.170">
    <property type="match status" value="1"/>
</dbReference>
<dbReference type="InterPro" id="IPR042215">
    <property type="entry name" value="CarD-like_C"/>
</dbReference>
<dbReference type="InterPro" id="IPR036101">
    <property type="entry name" value="CarD-like/TRCF_RID_sf"/>
</dbReference>
<dbReference type="Pfam" id="PF21095">
    <property type="entry name" value="CarD_C"/>
    <property type="match status" value="1"/>
</dbReference>
<dbReference type="SMART" id="SM01058">
    <property type="entry name" value="CarD_TRCF"/>
    <property type="match status" value="1"/>
</dbReference>
<dbReference type="InterPro" id="IPR048792">
    <property type="entry name" value="CarD_C"/>
</dbReference>
<dbReference type="OrthoDB" id="9786074at2"/>
<dbReference type="GO" id="GO:0009303">
    <property type="term" value="P:rRNA transcription"/>
    <property type="evidence" value="ECO:0007669"/>
    <property type="project" value="TreeGrafter"/>
</dbReference>
<sequence length="161" mass="18838">MFQIGDKIFYPMHGGGIIEKIEEKEIFGQTQLYYVVNIPHRNMQVMLPFDKTEKLGMRPVVDPDKLDDVLSTFHDNGETELVMNDTQRQRLNMSKMKTGDIYDEIEVIRDLLRIKNKRKLGMADKNMLDNVRQILISEVVLVKDIPHEQATHFLDEMFNAK</sequence>
<dbReference type="AlphaFoldDB" id="A0A1W1ZSP3"/>
<organism evidence="2 3">
    <name type="scientific">Sporomusa malonica</name>
    <dbReference type="NCBI Taxonomy" id="112901"/>
    <lineage>
        <taxon>Bacteria</taxon>
        <taxon>Bacillati</taxon>
        <taxon>Bacillota</taxon>
        <taxon>Negativicutes</taxon>
        <taxon>Selenomonadales</taxon>
        <taxon>Sporomusaceae</taxon>
        <taxon>Sporomusa</taxon>
    </lineage>
</organism>
<proteinExistence type="predicted"/>
<feature type="domain" description="CarD-like/TRCF RNAP-interacting" evidence="1">
    <location>
        <begin position="1"/>
        <end position="112"/>
    </location>
</feature>
<dbReference type="Gene3D" id="1.20.58.1290">
    <property type="entry name" value="CarD-like, C-terminal domain"/>
    <property type="match status" value="1"/>
</dbReference>
<reference evidence="2 3" key="1">
    <citation type="submission" date="2017-04" db="EMBL/GenBank/DDBJ databases">
        <authorList>
            <person name="Afonso C.L."/>
            <person name="Miller P.J."/>
            <person name="Scott M.A."/>
            <person name="Spackman E."/>
            <person name="Goraichik I."/>
            <person name="Dimitrov K.M."/>
            <person name="Suarez D.L."/>
            <person name="Swayne D.E."/>
        </authorList>
    </citation>
    <scope>NUCLEOTIDE SEQUENCE [LARGE SCALE GENOMIC DNA]</scope>
    <source>
        <strain evidence="2 3">DSM 5090</strain>
    </source>
</reference>